<evidence type="ECO:0000256" key="3">
    <source>
        <dbReference type="SAM" id="SignalP"/>
    </source>
</evidence>
<keyword evidence="3" id="KW-0732">Signal</keyword>
<comment type="caution">
    <text evidence="4">The sequence shown here is derived from an EMBL/GenBank/DDBJ whole genome shotgun (WGS) entry which is preliminary data.</text>
</comment>
<dbReference type="SUPFAM" id="SSF53056">
    <property type="entry name" value="beta-carbonic anhydrase, cab"/>
    <property type="match status" value="1"/>
</dbReference>
<evidence type="ECO:0000313" key="5">
    <source>
        <dbReference type="Proteomes" id="UP001500683"/>
    </source>
</evidence>
<comment type="similarity">
    <text evidence="1">Belongs to the beta-class carbonic anhydrase family.</text>
</comment>
<feature type="signal peptide" evidence="3">
    <location>
        <begin position="1"/>
        <end position="30"/>
    </location>
</feature>
<dbReference type="InterPro" id="IPR036874">
    <property type="entry name" value="Carbonic_anhydrase_sf"/>
</dbReference>
<dbReference type="PANTHER" id="PTHR11002">
    <property type="entry name" value="CARBONIC ANHYDRASE"/>
    <property type="match status" value="1"/>
</dbReference>
<dbReference type="InterPro" id="IPR001765">
    <property type="entry name" value="Carbonic_anhydrase"/>
</dbReference>
<protein>
    <recommendedName>
        <fullName evidence="6">Carbonic anhydrase</fullName>
    </recommendedName>
</protein>
<proteinExistence type="inferred from homology"/>
<comment type="function">
    <text evidence="2">Catalyzes the reversible hydration of carbon dioxide to form bicarbonate.</text>
</comment>
<name>A0ABP7W1Y9_9ACTN</name>
<gene>
    <name evidence="4" type="ORF">GCM10022214_41060</name>
</gene>
<evidence type="ECO:0000256" key="2">
    <source>
        <dbReference type="ARBA" id="ARBA00024993"/>
    </source>
</evidence>
<dbReference type="Gene3D" id="3.40.1050.10">
    <property type="entry name" value="Carbonic anhydrase"/>
    <property type="match status" value="1"/>
</dbReference>
<accession>A0ABP7W1Y9</accession>
<organism evidence="4 5">
    <name type="scientific">Actinomadura miaoliensis</name>
    <dbReference type="NCBI Taxonomy" id="430685"/>
    <lineage>
        <taxon>Bacteria</taxon>
        <taxon>Bacillati</taxon>
        <taxon>Actinomycetota</taxon>
        <taxon>Actinomycetes</taxon>
        <taxon>Streptosporangiales</taxon>
        <taxon>Thermomonosporaceae</taxon>
        <taxon>Actinomadura</taxon>
    </lineage>
</organism>
<dbReference type="PANTHER" id="PTHR11002:SF79">
    <property type="entry name" value="CARBONIC ANHYDRASE 2"/>
    <property type="match status" value="1"/>
</dbReference>
<sequence length="245" mass="25706">MREYSRRGALWTGLATLGAVATAGTGAAQAATNPSPAASSSPVKLTPAQAWAKLWRGNRHWIAGRLQHPHQTVQRRTEVAQAQSPFAAVVTCIDSRISPEIVFDQGIGDLFCLRTGAHTVDGLVTASIEYGPVENGTPLIVVMGHQRCGAVKAAVEAIESGHHLPGHLDEIVSALRGAYEEAAGQGGDIVDKTVRAHTLRTVNDLAADDVLASLIEKGELGIAGTYYSLDTGQVSLLKAVGFNPS</sequence>
<dbReference type="InterPro" id="IPR006311">
    <property type="entry name" value="TAT_signal"/>
</dbReference>
<dbReference type="RefSeq" id="WP_344949651.1">
    <property type="nucleotide sequence ID" value="NZ_BAAAZG010000025.1"/>
</dbReference>
<dbReference type="Proteomes" id="UP001500683">
    <property type="component" value="Unassembled WGS sequence"/>
</dbReference>
<dbReference type="PROSITE" id="PS51318">
    <property type="entry name" value="TAT"/>
    <property type="match status" value="1"/>
</dbReference>
<dbReference type="Pfam" id="PF00484">
    <property type="entry name" value="Pro_CA"/>
    <property type="match status" value="1"/>
</dbReference>
<feature type="chain" id="PRO_5046340619" description="Carbonic anhydrase" evidence="3">
    <location>
        <begin position="31"/>
        <end position="245"/>
    </location>
</feature>
<evidence type="ECO:0000313" key="4">
    <source>
        <dbReference type="EMBL" id="GAA4078685.1"/>
    </source>
</evidence>
<keyword evidence="5" id="KW-1185">Reference proteome</keyword>
<reference evidence="5" key="1">
    <citation type="journal article" date="2019" name="Int. J. Syst. Evol. Microbiol.">
        <title>The Global Catalogue of Microorganisms (GCM) 10K type strain sequencing project: providing services to taxonomists for standard genome sequencing and annotation.</title>
        <authorList>
            <consortium name="The Broad Institute Genomics Platform"/>
            <consortium name="The Broad Institute Genome Sequencing Center for Infectious Disease"/>
            <person name="Wu L."/>
            <person name="Ma J."/>
        </authorList>
    </citation>
    <scope>NUCLEOTIDE SEQUENCE [LARGE SCALE GENOMIC DNA]</scope>
    <source>
        <strain evidence="5">JCM 16702</strain>
    </source>
</reference>
<evidence type="ECO:0000256" key="1">
    <source>
        <dbReference type="ARBA" id="ARBA00006217"/>
    </source>
</evidence>
<dbReference type="SMART" id="SM00947">
    <property type="entry name" value="Pro_CA"/>
    <property type="match status" value="1"/>
</dbReference>
<evidence type="ECO:0008006" key="6">
    <source>
        <dbReference type="Google" id="ProtNLM"/>
    </source>
</evidence>
<dbReference type="EMBL" id="BAAAZG010000025">
    <property type="protein sequence ID" value="GAA4078685.1"/>
    <property type="molecule type" value="Genomic_DNA"/>
</dbReference>